<evidence type="ECO:0000256" key="8">
    <source>
        <dbReference type="ARBA" id="ARBA00023170"/>
    </source>
</evidence>
<feature type="domain" description="NR LBD" evidence="13">
    <location>
        <begin position="536"/>
        <end position="767"/>
    </location>
</feature>
<dbReference type="GO" id="GO:0009888">
    <property type="term" value="P:tissue development"/>
    <property type="evidence" value="ECO:0007669"/>
    <property type="project" value="TreeGrafter"/>
</dbReference>
<keyword evidence="7 10" id="KW-0804">Transcription</keyword>
<evidence type="ECO:0000256" key="6">
    <source>
        <dbReference type="ARBA" id="ARBA00023125"/>
    </source>
</evidence>
<comment type="similarity">
    <text evidence="10">Belongs to the nuclear hormone receptor family.</text>
</comment>
<keyword evidence="4 10" id="KW-0862">Zinc</keyword>
<dbReference type="Pfam" id="PF00104">
    <property type="entry name" value="Hormone_recep"/>
    <property type="match status" value="1"/>
</dbReference>
<feature type="compositionally biased region" description="Polar residues" evidence="11">
    <location>
        <begin position="238"/>
        <end position="251"/>
    </location>
</feature>
<dbReference type="SUPFAM" id="SSF48508">
    <property type="entry name" value="Nuclear receptor ligand-binding domain"/>
    <property type="match status" value="1"/>
</dbReference>
<dbReference type="FunFam" id="3.30.50.10:FF:000006">
    <property type="entry name" value="Nuclear receptor subfamily 5 group A member"/>
    <property type="match status" value="1"/>
</dbReference>
<dbReference type="InterPro" id="IPR016355">
    <property type="entry name" value="NR5-like"/>
</dbReference>
<dbReference type="GO" id="GO:0004879">
    <property type="term" value="F:nuclear receptor activity"/>
    <property type="evidence" value="ECO:0007669"/>
    <property type="project" value="InterPro"/>
</dbReference>
<dbReference type="PROSITE" id="PS00031">
    <property type="entry name" value="NUCLEAR_REC_DBD_1"/>
    <property type="match status" value="1"/>
</dbReference>
<dbReference type="InterPro" id="IPR013088">
    <property type="entry name" value="Znf_NHR/GATA"/>
</dbReference>
<proteinExistence type="inferred from homology"/>
<evidence type="ECO:0000256" key="4">
    <source>
        <dbReference type="ARBA" id="ARBA00022833"/>
    </source>
</evidence>
<evidence type="ECO:0000256" key="3">
    <source>
        <dbReference type="ARBA" id="ARBA00022771"/>
    </source>
</evidence>
<dbReference type="AlphaFoldDB" id="A0A5S6R216"/>
<evidence type="ECO:0000256" key="2">
    <source>
        <dbReference type="ARBA" id="ARBA00022723"/>
    </source>
</evidence>
<dbReference type="InterPro" id="IPR001628">
    <property type="entry name" value="Znf_hrmn_rcpt"/>
</dbReference>
<dbReference type="Pfam" id="PF00105">
    <property type="entry name" value="zf-C4"/>
    <property type="match status" value="1"/>
</dbReference>
<dbReference type="PANTHER" id="PTHR24086">
    <property type="entry name" value="NUCLEAR RECEPTOR SUBFAMILY 5 GROUP A"/>
    <property type="match status" value="1"/>
</dbReference>
<dbReference type="SUPFAM" id="SSF57716">
    <property type="entry name" value="Glucocorticoid receptor-like (DNA-binding domain)"/>
    <property type="match status" value="1"/>
</dbReference>
<dbReference type="GO" id="GO:0008270">
    <property type="term" value="F:zinc ion binding"/>
    <property type="evidence" value="ECO:0007669"/>
    <property type="project" value="UniProtKB-KW"/>
</dbReference>
<evidence type="ECO:0000313" key="15">
    <source>
        <dbReference type="WBParaSite" id="TMUE_3000013354.1"/>
    </source>
</evidence>
<evidence type="ECO:0000256" key="9">
    <source>
        <dbReference type="ARBA" id="ARBA00023242"/>
    </source>
</evidence>
<dbReference type="PRINTS" id="PR00047">
    <property type="entry name" value="STROIDFINGER"/>
</dbReference>
<sequence>MVCSFVGQGPFPRIARSAIAGATPAAVVNTLVNRPGGEIPNSLGGLEEQRPEPTAAVATFQMITAGLAAQPHRLSTMGPLSDKSSSTYLEDSCPVCGDKVSGYHYGLLTCESCKGFFKRTVQNKKVYQCSAEQNCPVDKTCRKRCPHCRFQKCLKVGMKIEAVREDRMRGGRNKFGSMYKRDRARRMQAYQRLGIGSMETGHTFAGNGLHQQNQIVSSSSPLGDASLPTDKAGKMSPFRSSSSSLYGQNIQSPTLSSSTHSPPNGFHHIHHAGLHSGSPGSAQLLSSGYVPNCDNVAALLSAGCLEDLRNWSTCGGGGGGGSGASVTSSPGGGSNLPFSNAANSYCAIGDPLRLLKQPDVVKTEPTYDLDPTGAAPSLASSFGGEYSTSANPSPYGSVAEGGFVHSTAAVHSGSLLAGSYPYGKARSGGYDQCLNGTCAGTSMPGMVNGNPLPLCPIPTSRAFHMNLSYYGGLSQAPNLGATAASIAYPGQGFAFGPSQASTGPAQVMLRSDALLAPSTDAEKNHNGRSTAHVRSEPPELLLRLSRSLNGDSKWQYDFLDHSKKLSCDNFAAICQSIDHELFRQVDWAKNSPFFKDLSLDDQMLLLQSVWAELHILDFTYHRFCANMPESVALENGQRLKVTSVALLALTEGIAEWDKVCNQLTTVGFDRYDYVAMKYLMLLNPGYAKLQNKVLVTEGRQRVRAAWLDYRCSLPSDSTQTTDFPGPFQSCIDGIRSLGRRGEQYLYYKMLSGHVAKGLLTEMLVSYGSRAQQQQTEVNGNDNSDGLKGGHLEAKA</sequence>
<feature type="compositionally biased region" description="Low complexity" evidence="11">
    <location>
        <begin position="252"/>
        <end position="263"/>
    </location>
</feature>
<dbReference type="Proteomes" id="UP000046395">
    <property type="component" value="Unassembled WGS sequence"/>
</dbReference>
<keyword evidence="6 10" id="KW-0238">DNA-binding</keyword>
<dbReference type="PROSITE" id="PS51030">
    <property type="entry name" value="NUCLEAR_REC_DBD_2"/>
    <property type="match status" value="1"/>
</dbReference>
<keyword evidence="8 10" id="KW-0675">Receptor</keyword>
<evidence type="ECO:0000256" key="7">
    <source>
        <dbReference type="ARBA" id="ARBA00023163"/>
    </source>
</evidence>
<dbReference type="GO" id="GO:0000978">
    <property type="term" value="F:RNA polymerase II cis-regulatory region sequence-specific DNA binding"/>
    <property type="evidence" value="ECO:0007669"/>
    <property type="project" value="TreeGrafter"/>
</dbReference>
<dbReference type="GO" id="GO:0090575">
    <property type="term" value="C:RNA polymerase II transcription regulator complex"/>
    <property type="evidence" value="ECO:0007669"/>
    <property type="project" value="TreeGrafter"/>
</dbReference>
<dbReference type="CDD" id="cd07167">
    <property type="entry name" value="NR_DBD_Lrh-1_like"/>
    <property type="match status" value="1"/>
</dbReference>
<comment type="subcellular location">
    <subcellularLocation>
        <location evidence="1 10">Nucleus</location>
    </subcellularLocation>
</comment>
<organism evidence="14 15">
    <name type="scientific">Trichuris muris</name>
    <name type="common">Mouse whipworm</name>
    <dbReference type="NCBI Taxonomy" id="70415"/>
    <lineage>
        <taxon>Eukaryota</taxon>
        <taxon>Metazoa</taxon>
        <taxon>Ecdysozoa</taxon>
        <taxon>Nematoda</taxon>
        <taxon>Enoplea</taxon>
        <taxon>Dorylaimia</taxon>
        <taxon>Trichinellida</taxon>
        <taxon>Trichuridae</taxon>
        <taxon>Trichuris</taxon>
    </lineage>
</organism>
<protein>
    <submittedName>
        <fullName evidence="15">Nuclear receptor domain-containing protein</fullName>
    </submittedName>
</protein>
<keyword evidence="3 10" id="KW-0863">Zinc-finger</keyword>
<dbReference type="WBParaSite" id="TMUE_3000013354.1">
    <property type="protein sequence ID" value="TMUE_3000013354.1"/>
    <property type="gene ID" value="WBGene00301869"/>
</dbReference>
<dbReference type="STRING" id="70415.A0A5S6R216"/>
<dbReference type="PROSITE" id="PS51843">
    <property type="entry name" value="NR_LBD"/>
    <property type="match status" value="1"/>
</dbReference>
<feature type="region of interest" description="Disordered" evidence="11">
    <location>
        <begin position="215"/>
        <end position="274"/>
    </location>
</feature>
<keyword evidence="9 10" id="KW-0539">Nucleus</keyword>
<feature type="region of interest" description="Disordered" evidence="11">
    <location>
        <begin position="772"/>
        <end position="795"/>
    </location>
</feature>
<evidence type="ECO:0000256" key="1">
    <source>
        <dbReference type="ARBA" id="ARBA00004123"/>
    </source>
</evidence>
<evidence type="ECO:0000259" key="12">
    <source>
        <dbReference type="PROSITE" id="PS51030"/>
    </source>
</evidence>
<reference evidence="15" key="1">
    <citation type="submission" date="2019-12" db="UniProtKB">
        <authorList>
            <consortium name="WormBaseParasite"/>
        </authorList>
    </citation>
    <scope>IDENTIFICATION</scope>
</reference>
<dbReference type="PANTHER" id="PTHR24086:SF15">
    <property type="entry name" value="NUCLEAR HORMONE RECEPTOR FTZ-F1"/>
    <property type="match status" value="1"/>
</dbReference>
<evidence type="ECO:0000256" key="5">
    <source>
        <dbReference type="ARBA" id="ARBA00023015"/>
    </source>
</evidence>
<evidence type="ECO:0000313" key="14">
    <source>
        <dbReference type="Proteomes" id="UP000046395"/>
    </source>
</evidence>
<dbReference type="SMART" id="SM00430">
    <property type="entry name" value="HOLI"/>
    <property type="match status" value="1"/>
</dbReference>
<name>A0A5S6R216_TRIMR</name>
<dbReference type="InterPro" id="IPR035500">
    <property type="entry name" value="NHR-like_dom_sf"/>
</dbReference>
<evidence type="ECO:0000256" key="10">
    <source>
        <dbReference type="RuleBase" id="RU004334"/>
    </source>
</evidence>
<evidence type="ECO:0000259" key="13">
    <source>
        <dbReference type="PROSITE" id="PS51843"/>
    </source>
</evidence>
<evidence type="ECO:0000256" key="11">
    <source>
        <dbReference type="SAM" id="MobiDB-lite"/>
    </source>
</evidence>
<dbReference type="GO" id="GO:0009755">
    <property type="term" value="P:hormone-mediated signaling pathway"/>
    <property type="evidence" value="ECO:0007669"/>
    <property type="project" value="TreeGrafter"/>
</dbReference>
<dbReference type="Gene3D" id="3.30.50.10">
    <property type="entry name" value="Erythroid Transcription Factor GATA-1, subunit A"/>
    <property type="match status" value="1"/>
</dbReference>
<dbReference type="InterPro" id="IPR000536">
    <property type="entry name" value="Nucl_hrmn_rcpt_lig-bd"/>
</dbReference>
<feature type="compositionally biased region" description="Polar residues" evidence="11">
    <location>
        <begin position="772"/>
        <end position="783"/>
    </location>
</feature>
<feature type="domain" description="Nuclear receptor" evidence="12">
    <location>
        <begin position="90"/>
        <end position="165"/>
    </location>
</feature>
<keyword evidence="2 10" id="KW-0479">Metal-binding</keyword>
<accession>A0A5S6R216</accession>
<keyword evidence="14" id="KW-1185">Reference proteome</keyword>
<dbReference type="SMART" id="SM00399">
    <property type="entry name" value="ZnF_C4"/>
    <property type="match status" value="1"/>
</dbReference>
<dbReference type="Gene3D" id="1.10.565.10">
    <property type="entry name" value="Retinoid X Receptor"/>
    <property type="match status" value="1"/>
</dbReference>
<keyword evidence="5 10" id="KW-0805">Transcription regulation</keyword>